<gene>
    <name evidence="2" type="ORF">Pla8534_63380</name>
</gene>
<feature type="transmembrane region" description="Helical" evidence="1">
    <location>
        <begin position="20"/>
        <end position="43"/>
    </location>
</feature>
<reference evidence="2 3" key="1">
    <citation type="submission" date="2019-02" db="EMBL/GenBank/DDBJ databases">
        <title>Deep-cultivation of Planctomycetes and their phenomic and genomic characterization uncovers novel biology.</title>
        <authorList>
            <person name="Wiegand S."/>
            <person name="Jogler M."/>
            <person name="Boedeker C."/>
            <person name="Pinto D."/>
            <person name="Vollmers J."/>
            <person name="Rivas-Marin E."/>
            <person name="Kohn T."/>
            <person name="Peeters S.H."/>
            <person name="Heuer A."/>
            <person name="Rast P."/>
            <person name="Oberbeckmann S."/>
            <person name="Bunk B."/>
            <person name="Jeske O."/>
            <person name="Meyerdierks A."/>
            <person name="Storesund J.E."/>
            <person name="Kallscheuer N."/>
            <person name="Luecker S."/>
            <person name="Lage O.M."/>
            <person name="Pohl T."/>
            <person name="Merkel B.J."/>
            <person name="Hornburger P."/>
            <person name="Mueller R.-W."/>
            <person name="Bruemmer F."/>
            <person name="Labrenz M."/>
            <person name="Spormann A.M."/>
            <person name="Op den Camp H."/>
            <person name="Overmann J."/>
            <person name="Amann R."/>
            <person name="Jetten M.S.M."/>
            <person name="Mascher T."/>
            <person name="Medema M.H."/>
            <person name="Devos D.P."/>
            <person name="Kaster A.-K."/>
            <person name="Ovreas L."/>
            <person name="Rohde M."/>
            <person name="Galperin M.Y."/>
            <person name="Jogler C."/>
        </authorList>
    </citation>
    <scope>NUCLEOTIDE SEQUENCE [LARGE SCALE GENOMIC DNA]</scope>
    <source>
        <strain evidence="2 3">Pla85_3_4</strain>
    </source>
</reference>
<sequence length="338" mass="35710">MASRTSPVDATPAPAAWGLPAWLLSAVLHGLLFITAVFCLRFAPRGVAPEADRPASIVLVNTSAGEVEYFSEEEANDSESAAAAAAAQAFTAASAGSPLPAVEEAPLEMAGLLPSAGELQGGFGDLADALPDASDLTSDGKDGRRPLVGAGAQTRTQVFGLQGEGSKFVYVFDRSGSMEGYGGRPIAAAKAELAASLGPLESTHQFQIIFYNERPTVLNPLGAAQPRLMYGNERDKTLAIDFIRRISAAGGTEHVRPLQLALGMAPDVIFFLTDAEEPRLSDDELAQVRRWNRGESVINTIEFGAGPFDGENNFLVKLAKQNSGQHIYIDVSKLPAVR</sequence>
<evidence type="ECO:0000256" key="1">
    <source>
        <dbReference type="SAM" id="Phobius"/>
    </source>
</evidence>
<dbReference type="Gene3D" id="3.40.50.410">
    <property type="entry name" value="von Willebrand factor, type A domain"/>
    <property type="match status" value="1"/>
</dbReference>
<dbReference type="Proteomes" id="UP000317648">
    <property type="component" value="Chromosome"/>
</dbReference>
<organism evidence="2 3">
    <name type="scientific">Lignipirellula cremea</name>
    <dbReference type="NCBI Taxonomy" id="2528010"/>
    <lineage>
        <taxon>Bacteria</taxon>
        <taxon>Pseudomonadati</taxon>
        <taxon>Planctomycetota</taxon>
        <taxon>Planctomycetia</taxon>
        <taxon>Pirellulales</taxon>
        <taxon>Pirellulaceae</taxon>
        <taxon>Lignipirellula</taxon>
    </lineage>
</organism>
<dbReference type="OrthoDB" id="272806at2"/>
<name>A0A518E2Z4_9BACT</name>
<dbReference type="InterPro" id="IPR036465">
    <property type="entry name" value="vWFA_dom_sf"/>
</dbReference>
<evidence type="ECO:0000313" key="2">
    <source>
        <dbReference type="EMBL" id="QDU98470.1"/>
    </source>
</evidence>
<keyword evidence="1" id="KW-0812">Transmembrane</keyword>
<evidence type="ECO:0000313" key="3">
    <source>
        <dbReference type="Proteomes" id="UP000317648"/>
    </source>
</evidence>
<dbReference type="KEGG" id="lcre:Pla8534_63380"/>
<dbReference type="AlphaFoldDB" id="A0A518E2Z4"/>
<evidence type="ECO:0008006" key="4">
    <source>
        <dbReference type="Google" id="ProtNLM"/>
    </source>
</evidence>
<dbReference type="SUPFAM" id="SSF53300">
    <property type="entry name" value="vWA-like"/>
    <property type="match status" value="1"/>
</dbReference>
<proteinExistence type="predicted"/>
<accession>A0A518E2Z4</accession>
<protein>
    <recommendedName>
        <fullName evidence="4">VWFA domain-containing protein</fullName>
    </recommendedName>
</protein>
<keyword evidence="1" id="KW-0472">Membrane</keyword>
<keyword evidence="3" id="KW-1185">Reference proteome</keyword>
<keyword evidence="1" id="KW-1133">Transmembrane helix</keyword>
<dbReference type="RefSeq" id="WP_145057752.1">
    <property type="nucleotide sequence ID" value="NZ_CP036433.1"/>
</dbReference>
<dbReference type="EMBL" id="CP036433">
    <property type="protein sequence ID" value="QDU98470.1"/>
    <property type="molecule type" value="Genomic_DNA"/>
</dbReference>